<feature type="repeat" description="TPR" evidence="10">
    <location>
        <begin position="489"/>
        <end position="522"/>
    </location>
</feature>
<dbReference type="InterPro" id="IPR002151">
    <property type="entry name" value="Kinesin_light"/>
</dbReference>
<feature type="repeat" description="TPR" evidence="10">
    <location>
        <begin position="531"/>
        <end position="564"/>
    </location>
</feature>
<evidence type="ECO:0000259" key="11">
    <source>
        <dbReference type="Pfam" id="PF00931"/>
    </source>
</evidence>
<dbReference type="GO" id="GO:0019894">
    <property type="term" value="F:kinesin binding"/>
    <property type="evidence" value="ECO:0007669"/>
    <property type="project" value="TreeGrafter"/>
</dbReference>
<feature type="repeat" description="TPR" evidence="10">
    <location>
        <begin position="447"/>
        <end position="480"/>
    </location>
</feature>
<evidence type="ECO:0000256" key="10">
    <source>
        <dbReference type="PROSITE-ProRule" id="PRU00339"/>
    </source>
</evidence>
<sequence length="780" mass="87881">MFQELQKLDQPVGIPKNLPDYVKQFAFVGREADLKTLQELLQQAQRVYIQGMGGIGKTELALQYAWQHYEQNTYSAGICWLRSREQDLGTQIVNFASVHLRLTIRDDLELPGQIADCWQRWPAGQVLVIFDDVTDYQDIKPFLPPQESRFQVLLTTRSYLGQSLKQFEIRVLSETAALDLWRSMTDTERIDAQLEAAQSLAQWLGYLPLGLELVGRYLAAKPDLSLAELQQRLERQRLGAKALVQREAGMTAVHESVAAAFELSWQELAEPARQLSYLLSLFALAPIPWNLVEQSLPDWDSEELEETRDLGLVDRSLLQRVGAGTYQLHQLIREFFIAQREAAPAAPANPVTALKHTFCQVMVAVAKQLPASPTQQEIVSITPAIPHLAEAATTLQAWVKDEDLMWPYAGIGGFYAGQGAYSQAEPWYEQCLSSVQTRLGAEHPDVASSLNNLALLYKSQGRYEDAEPLYVQALEMYQRLLGQEHPAVALSLNNLALLYYAQGRYEDAEPLLVQALEMRQRLLGQEHPNVAQSLNNLALLYYAQGRYEDAEPLLVQALEMRQRLLGQEHPNVAQSLNNLALLYYSQGRYKEAEPLYVQALEMWQRLLGQKHPDVALSLNNLAALYFSQGRYKEAEPLYVQALEMWQRPLGQEHPAVATSLNNLAALYKSQGRYEDAEPLYVQALEMRQRLLGQEHPAVATSLSNLALLYKSQGRYEAAEPLLVQAIALAIQTLGESHPNTTTFRDNFLEMLKQAIQAGQAATLSDDPLTQELIQQLQAES</sequence>
<evidence type="ECO:0000256" key="3">
    <source>
        <dbReference type="ARBA" id="ARBA00022490"/>
    </source>
</evidence>
<dbReference type="Pfam" id="PF13424">
    <property type="entry name" value="TPR_12"/>
    <property type="match status" value="4"/>
</dbReference>
<dbReference type="AlphaFoldDB" id="A0A951QH16"/>
<reference evidence="12" key="1">
    <citation type="submission" date="2021-05" db="EMBL/GenBank/DDBJ databases">
        <authorList>
            <person name="Pietrasiak N."/>
            <person name="Ward R."/>
            <person name="Stajich J.E."/>
            <person name="Kurbessoian T."/>
        </authorList>
    </citation>
    <scope>NUCLEOTIDE SEQUENCE</scope>
    <source>
        <strain evidence="12">UHER 2000/2452</strain>
    </source>
</reference>
<keyword evidence="9" id="KW-0206">Cytoskeleton</keyword>
<comment type="similarity">
    <text evidence="2">Belongs to the kinesin light chain family.</text>
</comment>
<dbReference type="SUPFAM" id="SSF48452">
    <property type="entry name" value="TPR-like"/>
    <property type="match status" value="2"/>
</dbReference>
<dbReference type="InterPro" id="IPR011990">
    <property type="entry name" value="TPR-like_helical_dom_sf"/>
</dbReference>
<evidence type="ECO:0000256" key="2">
    <source>
        <dbReference type="ARBA" id="ARBA00009622"/>
    </source>
</evidence>
<evidence type="ECO:0000313" key="13">
    <source>
        <dbReference type="Proteomes" id="UP000757435"/>
    </source>
</evidence>
<dbReference type="PRINTS" id="PR00381">
    <property type="entry name" value="KINESINLIGHT"/>
</dbReference>
<dbReference type="InterPro" id="IPR027417">
    <property type="entry name" value="P-loop_NTPase"/>
</dbReference>
<comment type="subcellular location">
    <subcellularLocation>
        <location evidence="1">Cytoplasm</location>
        <location evidence="1">Cytoskeleton</location>
    </subcellularLocation>
</comment>
<evidence type="ECO:0000256" key="5">
    <source>
        <dbReference type="ARBA" id="ARBA00022737"/>
    </source>
</evidence>
<dbReference type="Gene3D" id="1.25.40.10">
    <property type="entry name" value="Tetratricopeptide repeat domain"/>
    <property type="match status" value="2"/>
</dbReference>
<dbReference type="GO" id="GO:0005737">
    <property type="term" value="C:cytoplasm"/>
    <property type="evidence" value="ECO:0007669"/>
    <property type="project" value="TreeGrafter"/>
</dbReference>
<evidence type="ECO:0000313" key="12">
    <source>
        <dbReference type="EMBL" id="MBW4661068.1"/>
    </source>
</evidence>
<comment type="caution">
    <text evidence="12">The sequence shown here is derived from an EMBL/GenBank/DDBJ whole genome shotgun (WGS) entry which is preliminary data.</text>
</comment>
<organism evidence="12 13">
    <name type="scientific">Drouetiella hepatica Uher 2000/2452</name>
    <dbReference type="NCBI Taxonomy" id="904376"/>
    <lineage>
        <taxon>Bacteria</taxon>
        <taxon>Bacillati</taxon>
        <taxon>Cyanobacteriota</taxon>
        <taxon>Cyanophyceae</taxon>
        <taxon>Oculatellales</taxon>
        <taxon>Oculatellaceae</taxon>
        <taxon>Drouetiella</taxon>
    </lineage>
</organism>
<dbReference type="Proteomes" id="UP000757435">
    <property type="component" value="Unassembled WGS sequence"/>
</dbReference>
<dbReference type="SMART" id="SM00028">
    <property type="entry name" value="TPR"/>
    <property type="match status" value="8"/>
</dbReference>
<dbReference type="PANTHER" id="PTHR45783:SF3">
    <property type="entry name" value="KINESIN LIGHT CHAIN"/>
    <property type="match status" value="1"/>
</dbReference>
<keyword evidence="7" id="KW-0175">Coiled coil</keyword>
<dbReference type="SUPFAM" id="SSF52540">
    <property type="entry name" value="P-loop containing nucleoside triphosphate hydrolases"/>
    <property type="match status" value="1"/>
</dbReference>
<reference evidence="12" key="2">
    <citation type="journal article" date="2022" name="Microbiol. Resour. Announc.">
        <title>Metagenome Sequencing to Explore Phylogenomics of Terrestrial Cyanobacteria.</title>
        <authorList>
            <person name="Ward R.D."/>
            <person name="Stajich J.E."/>
            <person name="Johansen J.R."/>
            <person name="Huntemann M."/>
            <person name="Clum A."/>
            <person name="Foster B."/>
            <person name="Foster B."/>
            <person name="Roux S."/>
            <person name="Palaniappan K."/>
            <person name="Varghese N."/>
            <person name="Mukherjee S."/>
            <person name="Reddy T.B.K."/>
            <person name="Daum C."/>
            <person name="Copeland A."/>
            <person name="Chen I.A."/>
            <person name="Ivanova N.N."/>
            <person name="Kyrpides N.C."/>
            <person name="Shapiro N."/>
            <person name="Eloe-Fadrosh E.A."/>
            <person name="Pietrasiak N."/>
        </authorList>
    </citation>
    <scope>NUCLEOTIDE SEQUENCE</scope>
    <source>
        <strain evidence="12">UHER 2000/2452</strain>
    </source>
</reference>
<dbReference type="InterPro" id="IPR019734">
    <property type="entry name" value="TPR_rpt"/>
</dbReference>
<gene>
    <name evidence="12" type="ORF">KME15_20530</name>
</gene>
<dbReference type="PANTHER" id="PTHR45783">
    <property type="entry name" value="KINESIN LIGHT CHAIN"/>
    <property type="match status" value="1"/>
</dbReference>
<proteinExistence type="inferred from homology"/>
<accession>A0A951QH16</accession>
<dbReference type="Pfam" id="PF00931">
    <property type="entry name" value="NB-ARC"/>
    <property type="match status" value="1"/>
</dbReference>
<name>A0A951QH16_9CYAN</name>
<dbReference type="GO" id="GO:0007018">
    <property type="term" value="P:microtubule-based movement"/>
    <property type="evidence" value="ECO:0007669"/>
    <property type="project" value="TreeGrafter"/>
</dbReference>
<dbReference type="GO" id="GO:0005871">
    <property type="term" value="C:kinesin complex"/>
    <property type="evidence" value="ECO:0007669"/>
    <property type="project" value="InterPro"/>
</dbReference>
<keyword evidence="3" id="KW-0963">Cytoplasm</keyword>
<keyword evidence="6 10" id="KW-0802">TPR repeat</keyword>
<dbReference type="GO" id="GO:0043531">
    <property type="term" value="F:ADP binding"/>
    <property type="evidence" value="ECO:0007669"/>
    <property type="project" value="InterPro"/>
</dbReference>
<dbReference type="Gene3D" id="3.40.50.300">
    <property type="entry name" value="P-loop containing nucleotide triphosphate hydrolases"/>
    <property type="match status" value="1"/>
</dbReference>
<dbReference type="InterPro" id="IPR002182">
    <property type="entry name" value="NB-ARC"/>
</dbReference>
<dbReference type="GO" id="GO:0005874">
    <property type="term" value="C:microtubule"/>
    <property type="evidence" value="ECO:0007669"/>
    <property type="project" value="UniProtKB-KW"/>
</dbReference>
<keyword evidence="5" id="KW-0677">Repeat</keyword>
<dbReference type="EMBL" id="JAHHHD010000029">
    <property type="protein sequence ID" value="MBW4661068.1"/>
    <property type="molecule type" value="Genomic_DNA"/>
</dbReference>
<protein>
    <submittedName>
        <fullName evidence="12">Tetratricopeptide repeat protein</fullName>
    </submittedName>
</protein>
<keyword evidence="8" id="KW-0505">Motor protein</keyword>
<feature type="repeat" description="TPR" evidence="10">
    <location>
        <begin position="657"/>
        <end position="690"/>
    </location>
</feature>
<evidence type="ECO:0000256" key="7">
    <source>
        <dbReference type="ARBA" id="ARBA00023054"/>
    </source>
</evidence>
<keyword evidence="4" id="KW-0493">Microtubule</keyword>
<evidence type="ECO:0000256" key="1">
    <source>
        <dbReference type="ARBA" id="ARBA00004245"/>
    </source>
</evidence>
<evidence type="ECO:0000256" key="6">
    <source>
        <dbReference type="ARBA" id="ARBA00022803"/>
    </source>
</evidence>
<dbReference type="PROSITE" id="PS50005">
    <property type="entry name" value="TPR"/>
    <property type="match status" value="6"/>
</dbReference>
<feature type="domain" description="NB-ARC" evidence="11">
    <location>
        <begin position="37"/>
        <end position="182"/>
    </location>
</feature>
<evidence type="ECO:0000256" key="4">
    <source>
        <dbReference type="ARBA" id="ARBA00022701"/>
    </source>
</evidence>
<feature type="repeat" description="TPR" evidence="10">
    <location>
        <begin position="615"/>
        <end position="648"/>
    </location>
</feature>
<feature type="repeat" description="TPR" evidence="10">
    <location>
        <begin position="573"/>
        <end position="606"/>
    </location>
</feature>
<evidence type="ECO:0000256" key="9">
    <source>
        <dbReference type="ARBA" id="ARBA00023212"/>
    </source>
</evidence>
<evidence type="ECO:0000256" key="8">
    <source>
        <dbReference type="ARBA" id="ARBA00023175"/>
    </source>
</evidence>